<sequence>MGLYLASLIILVAGPIAFENISWKFFFVLIVPTFFHIIFVYFMCPETKGRSLEDINAQFGEQVAIHYYGATDKEKMEFDVAVEEDEKVDQTGEVDRNGLTKVVADHTHVEEVTHHKV</sequence>
<evidence type="ECO:0000313" key="7">
    <source>
        <dbReference type="Proteomes" id="UP001337655"/>
    </source>
</evidence>
<keyword evidence="7" id="KW-1185">Reference proteome</keyword>
<evidence type="ECO:0000313" key="6">
    <source>
        <dbReference type="EMBL" id="KAK5166293.1"/>
    </source>
</evidence>
<dbReference type="RefSeq" id="XP_064656246.1">
    <property type="nucleotide sequence ID" value="XM_064805786.1"/>
</dbReference>
<dbReference type="GO" id="GO:0005351">
    <property type="term" value="F:carbohydrate:proton symporter activity"/>
    <property type="evidence" value="ECO:0007669"/>
    <property type="project" value="TreeGrafter"/>
</dbReference>
<proteinExistence type="predicted"/>
<keyword evidence="2 5" id="KW-0812">Transmembrane</keyword>
<dbReference type="PANTHER" id="PTHR48022:SF11">
    <property type="entry name" value="MONOSACCHARIDE TRANSPORTER (HXT8), PUTATIVE (AFU_ORTHOLOGUE AFUA_2G08120)-RELATED"/>
    <property type="match status" value="1"/>
</dbReference>
<keyword evidence="4 5" id="KW-0472">Membrane</keyword>
<protein>
    <recommendedName>
        <fullName evidence="8">Major facilitator superfamily (MFS) profile domain-containing protein</fullName>
    </recommendedName>
</protein>
<dbReference type="InterPro" id="IPR036259">
    <property type="entry name" value="MFS_trans_sf"/>
</dbReference>
<dbReference type="PANTHER" id="PTHR48022">
    <property type="entry name" value="PLASTIDIC GLUCOSE TRANSPORTER 4"/>
    <property type="match status" value="1"/>
</dbReference>
<reference evidence="6 7" key="1">
    <citation type="submission" date="2023-08" db="EMBL/GenBank/DDBJ databases">
        <title>Black Yeasts Isolated from many extreme environments.</title>
        <authorList>
            <person name="Coleine C."/>
            <person name="Stajich J.E."/>
            <person name="Selbmann L."/>
        </authorList>
    </citation>
    <scope>NUCLEOTIDE SEQUENCE [LARGE SCALE GENOMIC DNA]</scope>
    <source>
        <strain evidence="6 7">CCFEE 5935</strain>
    </source>
</reference>
<comment type="caution">
    <text evidence="6">The sequence shown here is derived from an EMBL/GenBank/DDBJ whole genome shotgun (WGS) entry which is preliminary data.</text>
</comment>
<dbReference type="GO" id="GO:0016020">
    <property type="term" value="C:membrane"/>
    <property type="evidence" value="ECO:0007669"/>
    <property type="project" value="UniProtKB-SubCell"/>
</dbReference>
<evidence type="ECO:0008006" key="8">
    <source>
        <dbReference type="Google" id="ProtNLM"/>
    </source>
</evidence>
<evidence type="ECO:0000256" key="3">
    <source>
        <dbReference type="ARBA" id="ARBA00022989"/>
    </source>
</evidence>
<dbReference type="EMBL" id="JAVRRT010000014">
    <property type="protein sequence ID" value="KAK5166293.1"/>
    <property type="molecule type" value="Genomic_DNA"/>
</dbReference>
<gene>
    <name evidence="6" type="ORF">LTR77_008554</name>
</gene>
<organism evidence="6 7">
    <name type="scientific">Saxophila tyrrhenica</name>
    <dbReference type="NCBI Taxonomy" id="1690608"/>
    <lineage>
        <taxon>Eukaryota</taxon>
        <taxon>Fungi</taxon>
        <taxon>Dikarya</taxon>
        <taxon>Ascomycota</taxon>
        <taxon>Pezizomycotina</taxon>
        <taxon>Dothideomycetes</taxon>
        <taxon>Dothideomycetidae</taxon>
        <taxon>Mycosphaerellales</taxon>
        <taxon>Extremaceae</taxon>
        <taxon>Saxophila</taxon>
    </lineage>
</organism>
<evidence type="ECO:0000256" key="4">
    <source>
        <dbReference type="ARBA" id="ARBA00023136"/>
    </source>
</evidence>
<name>A0AAV9P569_9PEZI</name>
<evidence type="ECO:0000256" key="5">
    <source>
        <dbReference type="SAM" id="Phobius"/>
    </source>
</evidence>
<evidence type="ECO:0000256" key="1">
    <source>
        <dbReference type="ARBA" id="ARBA00004141"/>
    </source>
</evidence>
<dbReference type="Gene3D" id="1.20.1250.20">
    <property type="entry name" value="MFS general substrate transporter like domains"/>
    <property type="match status" value="1"/>
</dbReference>
<evidence type="ECO:0000256" key="2">
    <source>
        <dbReference type="ARBA" id="ARBA00022692"/>
    </source>
</evidence>
<dbReference type="AlphaFoldDB" id="A0AAV9P569"/>
<dbReference type="Proteomes" id="UP001337655">
    <property type="component" value="Unassembled WGS sequence"/>
</dbReference>
<dbReference type="InterPro" id="IPR005828">
    <property type="entry name" value="MFS_sugar_transport-like"/>
</dbReference>
<keyword evidence="3 5" id="KW-1133">Transmembrane helix</keyword>
<dbReference type="GeneID" id="89929887"/>
<accession>A0AAV9P569</accession>
<dbReference type="Pfam" id="PF00083">
    <property type="entry name" value="Sugar_tr"/>
    <property type="match status" value="1"/>
</dbReference>
<comment type="subcellular location">
    <subcellularLocation>
        <location evidence="1">Membrane</location>
        <topology evidence="1">Multi-pass membrane protein</topology>
    </subcellularLocation>
</comment>
<dbReference type="InterPro" id="IPR050360">
    <property type="entry name" value="MFS_Sugar_Transporters"/>
</dbReference>
<feature type="transmembrane region" description="Helical" evidence="5">
    <location>
        <begin position="25"/>
        <end position="44"/>
    </location>
</feature>